<dbReference type="AlphaFoldDB" id="A0A9W6SZM0"/>
<dbReference type="InterPro" id="IPR024158">
    <property type="entry name" value="Mt_import_TIM15"/>
</dbReference>
<reference evidence="7" key="1">
    <citation type="submission" date="2023-04" db="EMBL/GenBank/DDBJ databases">
        <title>Candida boidinii NBRC 10035.</title>
        <authorList>
            <person name="Ichikawa N."/>
            <person name="Sato H."/>
            <person name="Tonouchi N."/>
        </authorList>
    </citation>
    <scope>NUCLEOTIDE SEQUENCE</scope>
    <source>
        <strain evidence="7">NBRC 10035</strain>
    </source>
</reference>
<organism evidence="7 8">
    <name type="scientific">Candida boidinii</name>
    <name type="common">Yeast</name>
    <dbReference type="NCBI Taxonomy" id="5477"/>
    <lineage>
        <taxon>Eukaryota</taxon>
        <taxon>Fungi</taxon>
        <taxon>Dikarya</taxon>
        <taxon>Ascomycota</taxon>
        <taxon>Saccharomycotina</taxon>
        <taxon>Pichiomycetes</taxon>
        <taxon>Pichiales</taxon>
        <taxon>Pichiaceae</taxon>
        <taxon>Ogataea</taxon>
        <taxon>Ogataea/Candida clade</taxon>
    </lineage>
</organism>
<accession>A0A9W6SZM0</accession>
<proteinExistence type="predicted"/>
<name>A0A9W6SZM0_CANBO</name>
<dbReference type="GO" id="GO:0030150">
    <property type="term" value="P:protein import into mitochondrial matrix"/>
    <property type="evidence" value="ECO:0007669"/>
    <property type="project" value="TreeGrafter"/>
</dbReference>
<gene>
    <name evidence="7" type="ORF">Cboi02_000272700</name>
</gene>
<feature type="region of interest" description="Disordered" evidence="5">
    <location>
        <begin position="170"/>
        <end position="201"/>
    </location>
</feature>
<evidence type="ECO:0000256" key="1">
    <source>
        <dbReference type="ARBA" id="ARBA00022723"/>
    </source>
</evidence>
<protein>
    <submittedName>
        <fullName evidence="7">Unnamed protein product</fullName>
    </submittedName>
</protein>
<dbReference type="PANTHER" id="PTHR20922:SF13">
    <property type="entry name" value="DNL-TYPE ZINC FINGER PROTEIN"/>
    <property type="match status" value="1"/>
</dbReference>
<dbReference type="Proteomes" id="UP001165120">
    <property type="component" value="Unassembled WGS sequence"/>
</dbReference>
<feature type="domain" description="DNL-type" evidence="6">
    <location>
        <begin position="79"/>
        <end position="174"/>
    </location>
</feature>
<evidence type="ECO:0000256" key="4">
    <source>
        <dbReference type="PROSITE-ProRule" id="PRU00834"/>
    </source>
</evidence>
<sequence>MIPVRTVNNILRKRISSFTRVGYRSVAVPSLFQSSQVGSCNNITQHVSKRYHSSGDNNDDNCECGHDHGHDHNHGQLKIDKPMLMIALTCKKCETRSTHAFSKQAYERGTVLITCPGCKNRHLIADHLKIFSDSRVTIQDILAAKGESTSTNIDDLVFDDIPEKLKGLIGHHAKDAPEEYRKKADPETSPLIAEPKDDKKD</sequence>
<evidence type="ECO:0000256" key="3">
    <source>
        <dbReference type="ARBA" id="ARBA00022833"/>
    </source>
</evidence>
<dbReference type="InterPro" id="IPR007853">
    <property type="entry name" value="Znf_DNL-typ"/>
</dbReference>
<dbReference type="GO" id="GO:0051087">
    <property type="term" value="F:protein-folding chaperone binding"/>
    <property type="evidence" value="ECO:0007669"/>
    <property type="project" value="TreeGrafter"/>
</dbReference>
<keyword evidence="8" id="KW-1185">Reference proteome</keyword>
<dbReference type="PROSITE" id="PS51501">
    <property type="entry name" value="ZF_DNL"/>
    <property type="match status" value="1"/>
</dbReference>
<dbReference type="PANTHER" id="PTHR20922">
    <property type="entry name" value="DNL-TYPE ZINC FINGER PROTEIN"/>
    <property type="match status" value="1"/>
</dbReference>
<evidence type="ECO:0000313" key="8">
    <source>
        <dbReference type="Proteomes" id="UP001165120"/>
    </source>
</evidence>
<dbReference type="Pfam" id="PF05180">
    <property type="entry name" value="zf-DNL"/>
    <property type="match status" value="1"/>
</dbReference>
<evidence type="ECO:0000256" key="2">
    <source>
        <dbReference type="ARBA" id="ARBA00022771"/>
    </source>
</evidence>
<dbReference type="GO" id="GO:0050821">
    <property type="term" value="P:protein stabilization"/>
    <property type="evidence" value="ECO:0007669"/>
    <property type="project" value="TreeGrafter"/>
</dbReference>
<keyword evidence="1" id="KW-0479">Metal-binding</keyword>
<dbReference type="GO" id="GO:0006457">
    <property type="term" value="P:protein folding"/>
    <property type="evidence" value="ECO:0007669"/>
    <property type="project" value="TreeGrafter"/>
</dbReference>
<dbReference type="EMBL" id="BSXN01000850">
    <property type="protein sequence ID" value="GME70061.1"/>
    <property type="molecule type" value="Genomic_DNA"/>
</dbReference>
<dbReference type="GO" id="GO:0005739">
    <property type="term" value="C:mitochondrion"/>
    <property type="evidence" value="ECO:0007669"/>
    <property type="project" value="TreeGrafter"/>
</dbReference>
<evidence type="ECO:0000256" key="5">
    <source>
        <dbReference type="SAM" id="MobiDB-lite"/>
    </source>
</evidence>
<comment type="caution">
    <text evidence="7">The sequence shown here is derived from an EMBL/GenBank/DDBJ whole genome shotgun (WGS) entry which is preliminary data.</text>
</comment>
<feature type="compositionally biased region" description="Basic and acidic residues" evidence="5">
    <location>
        <begin position="170"/>
        <end position="186"/>
    </location>
</feature>
<dbReference type="GO" id="GO:0008270">
    <property type="term" value="F:zinc ion binding"/>
    <property type="evidence" value="ECO:0007669"/>
    <property type="project" value="UniProtKB-KW"/>
</dbReference>
<keyword evidence="3" id="KW-0862">Zinc</keyword>
<keyword evidence="2 4" id="KW-0863">Zinc-finger</keyword>
<evidence type="ECO:0000259" key="6">
    <source>
        <dbReference type="PROSITE" id="PS51501"/>
    </source>
</evidence>
<evidence type="ECO:0000313" key="7">
    <source>
        <dbReference type="EMBL" id="GME70061.1"/>
    </source>
</evidence>